<evidence type="ECO:0000313" key="5">
    <source>
        <dbReference type="EMBL" id="UOF90277.1"/>
    </source>
</evidence>
<reference evidence="5" key="1">
    <citation type="submission" date="2021-12" db="EMBL/GenBank/DDBJ databases">
        <title>Alicyclobacillaceae gen. nov., sp. nov., isolated from chalcocite enrichment system.</title>
        <authorList>
            <person name="Jiang Z."/>
        </authorList>
    </citation>
    <scope>NUCLEOTIDE SEQUENCE</scope>
    <source>
        <strain evidence="5">MYW30-H2</strain>
    </source>
</reference>
<sequence length="259" mass="30081">MQEHEKMKEKVKQQFAKNAQKYVASESHSQGNDLSLLIDWLRPTSDSVVLDIATGGGHVAKTLASHVSHVFATDLTEQMLENTARHLKQHGKNIWYVIADAESLPFLPNTFDIVTCRIAPHHFPNPDRFIEEVQRVLQPHGKFLLIDNVVPDDKRFADFMNTFEKLRDKSHVRCLSMREWQGLFAAKGLVEIRSLKRKKTYDYPTWVERTTANQEQIQRVSQYILSAGEDLRRYYSVIAENNQIQSLEVDEWMVLCEKR</sequence>
<proteinExistence type="inferred from homology"/>
<organism evidence="5 6">
    <name type="scientific">Fodinisporobacter ferrooxydans</name>
    <dbReference type="NCBI Taxonomy" id="2901836"/>
    <lineage>
        <taxon>Bacteria</taxon>
        <taxon>Bacillati</taxon>
        <taxon>Bacillota</taxon>
        <taxon>Bacilli</taxon>
        <taxon>Bacillales</taxon>
        <taxon>Alicyclobacillaceae</taxon>
        <taxon>Fodinisporobacter</taxon>
    </lineage>
</organism>
<keyword evidence="3" id="KW-0808">Transferase</keyword>
<feature type="domain" description="Methyltransferase type 11" evidence="4">
    <location>
        <begin position="50"/>
        <end position="144"/>
    </location>
</feature>
<dbReference type="SUPFAM" id="SSF53335">
    <property type="entry name" value="S-adenosyl-L-methionine-dependent methyltransferases"/>
    <property type="match status" value="1"/>
</dbReference>
<evidence type="ECO:0000259" key="4">
    <source>
        <dbReference type="Pfam" id="PF08241"/>
    </source>
</evidence>
<dbReference type="GO" id="GO:0008168">
    <property type="term" value="F:methyltransferase activity"/>
    <property type="evidence" value="ECO:0007669"/>
    <property type="project" value="UniProtKB-KW"/>
</dbReference>
<evidence type="ECO:0000313" key="6">
    <source>
        <dbReference type="Proteomes" id="UP000830167"/>
    </source>
</evidence>
<keyword evidence="2 5" id="KW-0489">Methyltransferase</keyword>
<dbReference type="EMBL" id="CP089291">
    <property type="protein sequence ID" value="UOF90277.1"/>
    <property type="molecule type" value="Genomic_DNA"/>
</dbReference>
<evidence type="ECO:0000256" key="1">
    <source>
        <dbReference type="ARBA" id="ARBA00008361"/>
    </source>
</evidence>
<dbReference type="InterPro" id="IPR051052">
    <property type="entry name" value="Diverse_substrate_MTase"/>
</dbReference>
<dbReference type="GO" id="GO:0032259">
    <property type="term" value="P:methylation"/>
    <property type="evidence" value="ECO:0007669"/>
    <property type="project" value="UniProtKB-KW"/>
</dbReference>
<gene>
    <name evidence="5" type="ORF">LSG31_20850</name>
</gene>
<evidence type="ECO:0000256" key="2">
    <source>
        <dbReference type="ARBA" id="ARBA00022603"/>
    </source>
</evidence>
<dbReference type="Proteomes" id="UP000830167">
    <property type="component" value="Chromosome"/>
</dbReference>
<dbReference type="InterPro" id="IPR013216">
    <property type="entry name" value="Methyltransf_11"/>
</dbReference>
<dbReference type="CDD" id="cd02440">
    <property type="entry name" value="AdoMet_MTases"/>
    <property type="match status" value="1"/>
</dbReference>
<dbReference type="Pfam" id="PF08241">
    <property type="entry name" value="Methyltransf_11"/>
    <property type="match status" value="1"/>
</dbReference>
<dbReference type="PANTHER" id="PTHR44942">
    <property type="entry name" value="METHYLTRANSF_11 DOMAIN-CONTAINING PROTEIN"/>
    <property type="match status" value="1"/>
</dbReference>
<comment type="similarity">
    <text evidence="1">Belongs to the methyltransferase superfamily.</text>
</comment>
<protein>
    <submittedName>
        <fullName evidence="5">Methyltransferase domain-containing protein</fullName>
    </submittedName>
</protein>
<dbReference type="InterPro" id="IPR029063">
    <property type="entry name" value="SAM-dependent_MTases_sf"/>
</dbReference>
<dbReference type="RefSeq" id="WP_347436971.1">
    <property type="nucleotide sequence ID" value="NZ_CP089291.1"/>
</dbReference>
<evidence type="ECO:0000256" key="3">
    <source>
        <dbReference type="ARBA" id="ARBA00022679"/>
    </source>
</evidence>
<keyword evidence="6" id="KW-1185">Reference proteome</keyword>
<accession>A0ABY4CLI4</accession>
<dbReference type="PANTHER" id="PTHR44942:SF4">
    <property type="entry name" value="METHYLTRANSFERASE TYPE 11 DOMAIN-CONTAINING PROTEIN"/>
    <property type="match status" value="1"/>
</dbReference>
<dbReference type="Gene3D" id="3.40.50.150">
    <property type="entry name" value="Vaccinia Virus protein VP39"/>
    <property type="match status" value="1"/>
</dbReference>
<name>A0ABY4CLI4_9BACL</name>